<protein>
    <submittedName>
        <fullName evidence="2">Rubredoxin</fullName>
    </submittedName>
</protein>
<accession>A0A4S1CKC7</accession>
<dbReference type="AlphaFoldDB" id="A0A4S1CKC7"/>
<evidence type="ECO:0000313" key="2">
    <source>
        <dbReference type="EMBL" id="TGU73993.1"/>
    </source>
</evidence>
<dbReference type="Proteomes" id="UP000306416">
    <property type="component" value="Unassembled WGS sequence"/>
</dbReference>
<evidence type="ECO:0000313" key="3">
    <source>
        <dbReference type="Proteomes" id="UP000306416"/>
    </source>
</evidence>
<dbReference type="EMBL" id="SRSC01000001">
    <property type="protein sequence ID" value="TGU73993.1"/>
    <property type="molecule type" value="Genomic_DNA"/>
</dbReference>
<dbReference type="Gene3D" id="2.20.28.10">
    <property type="match status" value="1"/>
</dbReference>
<proteinExistence type="predicted"/>
<name>A0A4S1CKC7_9BACT</name>
<dbReference type="Pfam" id="PF21349">
    <property type="entry name" value="RUBY_RBDX"/>
    <property type="match status" value="1"/>
</dbReference>
<dbReference type="InterPro" id="IPR054685">
    <property type="entry name" value="Rubredox_RCKP"/>
</dbReference>
<feature type="domain" description="Rubrerythrin rubredoxin-like" evidence="1">
    <location>
        <begin position="4"/>
        <end position="28"/>
    </location>
</feature>
<dbReference type="NCBIfam" id="NF045720">
    <property type="entry name" value="rubredox_RCKP"/>
    <property type="match status" value="1"/>
</dbReference>
<reference evidence="2 3" key="1">
    <citation type="submission" date="2019-04" db="EMBL/GenBank/DDBJ databases">
        <title>Geobacter oryzae sp. nov., ferric-reducing bacteria isolated from paddy soil.</title>
        <authorList>
            <person name="Xu Z."/>
            <person name="Masuda Y."/>
            <person name="Itoh H."/>
            <person name="Senoo K."/>
        </authorList>
    </citation>
    <scope>NUCLEOTIDE SEQUENCE [LARGE SCALE GENOMIC DNA]</scope>
    <source>
        <strain evidence="2 3">Red111</strain>
    </source>
</reference>
<dbReference type="SUPFAM" id="SSF57802">
    <property type="entry name" value="Rubredoxin-like"/>
    <property type="match status" value="1"/>
</dbReference>
<evidence type="ECO:0000259" key="1">
    <source>
        <dbReference type="Pfam" id="PF21349"/>
    </source>
</evidence>
<sequence length="36" mass="4140">MATWKCKSCGFTKEGRCKPQKCPQCQEKGNFEKAEE</sequence>
<dbReference type="RefSeq" id="WP_129127189.1">
    <property type="nucleotide sequence ID" value="NZ_SRSC01000001.1"/>
</dbReference>
<gene>
    <name evidence="2" type="ORF">E4633_00530</name>
</gene>
<comment type="caution">
    <text evidence="2">The sequence shown here is derived from an EMBL/GenBank/DDBJ whole genome shotgun (WGS) entry which is preliminary data.</text>
</comment>
<keyword evidence="3" id="KW-1185">Reference proteome</keyword>
<dbReference type="InterPro" id="IPR048574">
    <property type="entry name" value="RUBY_RBDX"/>
</dbReference>
<organism evidence="2 3">
    <name type="scientific">Geomonas terrae</name>
    <dbReference type="NCBI Taxonomy" id="2562681"/>
    <lineage>
        <taxon>Bacteria</taxon>
        <taxon>Pseudomonadati</taxon>
        <taxon>Thermodesulfobacteriota</taxon>
        <taxon>Desulfuromonadia</taxon>
        <taxon>Geobacterales</taxon>
        <taxon>Geobacteraceae</taxon>
        <taxon>Geomonas</taxon>
    </lineage>
</organism>